<evidence type="ECO:0000256" key="9">
    <source>
        <dbReference type="PIRSR" id="PIRSR001399-1"/>
    </source>
</evidence>
<evidence type="ECO:0000256" key="1">
    <source>
        <dbReference type="ARBA" id="ARBA00001864"/>
    </source>
</evidence>
<evidence type="ECO:0000256" key="6">
    <source>
        <dbReference type="ARBA" id="ARBA00023141"/>
    </source>
</evidence>
<evidence type="ECO:0000256" key="2">
    <source>
        <dbReference type="ARBA" id="ARBA00004902"/>
    </source>
</evidence>
<comment type="catalytic activity">
    <reaction evidence="1 8">
        <text>3-dehydroquinate = 3-dehydroshikimate + H2O</text>
        <dbReference type="Rhea" id="RHEA:21096"/>
        <dbReference type="ChEBI" id="CHEBI:15377"/>
        <dbReference type="ChEBI" id="CHEBI:16630"/>
        <dbReference type="ChEBI" id="CHEBI:32364"/>
        <dbReference type="EC" id="4.2.1.10"/>
    </reaction>
</comment>
<reference evidence="12" key="1">
    <citation type="journal article" date="2021" name="PeerJ">
        <title>Extensive microbial diversity within the chicken gut microbiome revealed by metagenomics and culture.</title>
        <authorList>
            <person name="Gilroy R."/>
            <person name="Ravi A."/>
            <person name="Getino M."/>
            <person name="Pursley I."/>
            <person name="Horton D.L."/>
            <person name="Alikhan N.F."/>
            <person name="Baker D."/>
            <person name="Gharbi K."/>
            <person name="Hall N."/>
            <person name="Watson M."/>
            <person name="Adriaenssens E.M."/>
            <person name="Foster-Nyarko E."/>
            <person name="Jarju S."/>
            <person name="Secka A."/>
            <person name="Antonio M."/>
            <person name="Oren A."/>
            <person name="Chaudhuri R.R."/>
            <person name="La Ragione R."/>
            <person name="Hildebrand F."/>
            <person name="Pallen M.J."/>
        </authorList>
    </citation>
    <scope>NUCLEOTIDE SEQUENCE</scope>
    <source>
        <strain evidence="12">CHK179-7159</strain>
    </source>
</reference>
<dbReference type="CDD" id="cd00466">
    <property type="entry name" value="DHQase_II"/>
    <property type="match status" value="1"/>
</dbReference>
<proteinExistence type="inferred from homology"/>
<feature type="active site" description="Proton acceptor" evidence="8 9">
    <location>
        <position position="22"/>
    </location>
</feature>
<feature type="binding site" evidence="8 10">
    <location>
        <position position="111"/>
    </location>
    <ligand>
        <name>substrate</name>
    </ligand>
</feature>
<feature type="site" description="Transition state stabilizer" evidence="8 11">
    <location>
        <position position="17"/>
    </location>
</feature>
<dbReference type="PROSITE" id="PS01029">
    <property type="entry name" value="DEHYDROQUINASE_II"/>
    <property type="match status" value="1"/>
</dbReference>
<evidence type="ECO:0000313" key="12">
    <source>
        <dbReference type="EMBL" id="HJA92982.1"/>
    </source>
</evidence>
<dbReference type="PANTHER" id="PTHR21272:SF3">
    <property type="entry name" value="CATABOLIC 3-DEHYDROQUINASE"/>
    <property type="match status" value="1"/>
</dbReference>
<evidence type="ECO:0000313" key="13">
    <source>
        <dbReference type="Proteomes" id="UP000886858"/>
    </source>
</evidence>
<dbReference type="InterPro" id="IPR018509">
    <property type="entry name" value="DHquinase_II_CS"/>
</dbReference>
<dbReference type="Proteomes" id="UP000886858">
    <property type="component" value="Unassembled WGS sequence"/>
</dbReference>
<comment type="caution">
    <text evidence="12">The sequence shown here is derived from an EMBL/GenBank/DDBJ whole genome shotgun (WGS) entry which is preliminary data.</text>
</comment>
<comment type="pathway">
    <text evidence="2 8">Metabolic intermediate biosynthesis; chorismate biosynthesis; chorismate from D-erythrose 4-phosphate and phosphoenolpyruvate: step 3/7.</text>
</comment>
<dbReference type="HAMAP" id="MF_00169">
    <property type="entry name" value="AroQ"/>
    <property type="match status" value="1"/>
</dbReference>
<feature type="binding site" evidence="8 10">
    <location>
        <begin position="101"/>
        <end position="102"/>
    </location>
    <ligand>
        <name>substrate</name>
    </ligand>
</feature>
<dbReference type="PIRSF" id="PIRSF001399">
    <property type="entry name" value="DHquinase_II"/>
    <property type="match status" value="1"/>
</dbReference>
<feature type="active site" description="Proton donor" evidence="8 9">
    <location>
        <position position="100"/>
    </location>
</feature>
<dbReference type="Gene3D" id="3.40.50.9100">
    <property type="entry name" value="Dehydroquinase, class II"/>
    <property type="match status" value="1"/>
</dbReference>
<evidence type="ECO:0000256" key="11">
    <source>
        <dbReference type="PIRSR" id="PIRSR001399-3"/>
    </source>
</evidence>
<evidence type="ECO:0000256" key="10">
    <source>
        <dbReference type="PIRSR" id="PIRSR001399-2"/>
    </source>
</evidence>
<keyword evidence="8" id="KW-0028">Amino-acid biosynthesis</keyword>
<evidence type="ECO:0000256" key="4">
    <source>
        <dbReference type="ARBA" id="ARBA00011193"/>
    </source>
</evidence>
<dbReference type="EC" id="4.2.1.10" evidence="5 8"/>
<keyword evidence="6 8" id="KW-0057">Aromatic amino acid biosynthesis</keyword>
<dbReference type="EMBL" id="DWYY01000080">
    <property type="protein sequence ID" value="HJA92982.1"/>
    <property type="molecule type" value="Genomic_DNA"/>
</dbReference>
<gene>
    <name evidence="8 12" type="primary">aroQ</name>
    <name evidence="12" type="ORF">H9717_07675</name>
</gene>
<sequence length="148" mass="16712">MKILVINGPNLNFLGIREKAVYGTQDYRYLLSLLKKKGEEDGCQVETFQSNHEGAIIDRIQEAYFDGTDGIVINPGAYTHYSYAIRDALASVQMPKVEIHISDITAREEFRKISVTAPACDRQIYGHGLDGYLEAIDFILERKPEKKA</sequence>
<dbReference type="GO" id="GO:0009073">
    <property type="term" value="P:aromatic amino acid family biosynthetic process"/>
    <property type="evidence" value="ECO:0007669"/>
    <property type="project" value="UniProtKB-KW"/>
</dbReference>
<dbReference type="NCBIfam" id="NF003807">
    <property type="entry name" value="PRK05395.1-4"/>
    <property type="match status" value="1"/>
</dbReference>
<evidence type="ECO:0000256" key="3">
    <source>
        <dbReference type="ARBA" id="ARBA00011037"/>
    </source>
</evidence>
<feature type="binding site" evidence="8 10">
    <location>
        <position position="87"/>
    </location>
    <ligand>
        <name>substrate</name>
    </ligand>
</feature>
<dbReference type="Pfam" id="PF01220">
    <property type="entry name" value="DHquinase_II"/>
    <property type="match status" value="1"/>
</dbReference>
<evidence type="ECO:0000256" key="5">
    <source>
        <dbReference type="ARBA" id="ARBA00012060"/>
    </source>
</evidence>
<dbReference type="GO" id="GO:0009423">
    <property type="term" value="P:chorismate biosynthetic process"/>
    <property type="evidence" value="ECO:0007669"/>
    <property type="project" value="UniProtKB-UniRule"/>
</dbReference>
<dbReference type="GO" id="GO:0008652">
    <property type="term" value="P:amino acid biosynthetic process"/>
    <property type="evidence" value="ECO:0007669"/>
    <property type="project" value="UniProtKB-KW"/>
</dbReference>
<dbReference type="GO" id="GO:0003855">
    <property type="term" value="F:3-dehydroquinate dehydratase activity"/>
    <property type="evidence" value="ECO:0007669"/>
    <property type="project" value="UniProtKB-UniRule"/>
</dbReference>
<protein>
    <recommendedName>
        <fullName evidence="5 8">3-dehydroquinate dehydratase</fullName>
        <shortName evidence="8">3-dehydroquinase</shortName>
        <ecNumber evidence="5 8">4.2.1.10</ecNumber>
    </recommendedName>
    <alternativeName>
        <fullName evidence="8">Type II DHQase</fullName>
    </alternativeName>
</protein>
<feature type="binding site" evidence="8 10">
    <location>
        <position position="74"/>
    </location>
    <ligand>
        <name>substrate</name>
    </ligand>
</feature>
<comment type="function">
    <text evidence="8">Catalyzes a trans-dehydration via an enolate intermediate.</text>
</comment>
<dbReference type="GO" id="GO:0019631">
    <property type="term" value="P:quinate catabolic process"/>
    <property type="evidence" value="ECO:0007669"/>
    <property type="project" value="TreeGrafter"/>
</dbReference>
<dbReference type="AlphaFoldDB" id="A0A9D2KYX1"/>
<dbReference type="NCBIfam" id="TIGR01088">
    <property type="entry name" value="aroQ"/>
    <property type="match status" value="1"/>
</dbReference>
<keyword evidence="7 8" id="KW-0456">Lyase</keyword>
<evidence type="ECO:0000256" key="7">
    <source>
        <dbReference type="ARBA" id="ARBA00023239"/>
    </source>
</evidence>
<dbReference type="InterPro" id="IPR036441">
    <property type="entry name" value="DHquinase_II_sf"/>
</dbReference>
<comment type="subunit">
    <text evidence="4 8">Homododecamer.</text>
</comment>
<evidence type="ECO:0000256" key="8">
    <source>
        <dbReference type="HAMAP-Rule" id="MF_00169"/>
    </source>
</evidence>
<name>A0A9D2KYX1_9FIRM</name>
<accession>A0A9D2KYX1</accession>
<dbReference type="SUPFAM" id="SSF52304">
    <property type="entry name" value="Type II 3-dehydroquinate dehydratase"/>
    <property type="match status" value="1"/>
</dbReference>
<dbReference type="PANTHER" id="PTHR21272">
    <property type="entry name" value="CATABOLIC 3-DEHYDROQUINASE"/>
    <property type="match status" value="1"/>
</dbReference>
<feature type="binding site" evidence="8 10">
    <location>
        <position position="80"/>
    </location>
    <ligand>
        <name>substrate</name>
    </ligand>
</feature>
<dbReference type="NCBIfam" id="NF003805">
    <property type="entry name" value="PRK05395.1-2"/>
    <property type="match status" value="1"/>
</dbReference>
<dbReference type="InterPro" id="IPR001874">
    <property type="entry name" value="DHquinase_II"/>
</dbReference>
<comment type="similarity">
    <text evidence="3 8">Belongs to the type-II 3-dehydroquinase family.</text>
</comment>
<reference evidence="12" key="2">
    <citation type="submission" date="2021-04" db="EMBL/GenBank/DDBJ databases">
        <authorList>
            <person name="Gilroy R."/>
        </authorList>
    </citation>
    <scope>NUCLEOTIDE SEQUENCE</scope>
    <source>
        <strain evidence="12">CHK179-7159</strain>
    </source>
</reference>
<organism evidence="12 13">
    <name type="scientific">Candidatus Eisenbergiella merdipullorum</name>
    <dbReference type="NCBI Taxonomy" id="2838553"/>
    <lineage>
        <taxon>Bacteria</taxon>
        <taxon>Bacillati</taxon>
        <taxon>Bacillota</taxon>
        <taxon>Clostridia</taxon>
        <taxon>Lachnospirales</taxon>
        <taxon>Lachnospiraceae</taxon>
        <taxon>Eisenbergiella</taxon>
    </lineage>
</organism>